<dbReference type="VEuPathDB" id="PiroplasmaDB:BEWA_005500"/>
<reference evidence="1 2" key="1">
    <citation type="journal article" date="2012" name="BMC Genomics">
        <title>Comparative genomic analysis and phylogenetic position of Theileria equi.</title>
        <authorList>
            <person name="Kappmeyer L.S."/>
            <person name="Thiagarajan M."/>
            <person name="Herndon D.R."/>
            <person name="Ramsay J.D."/>
            <person name="Caler E."/>
            <person name="Djikeng A."/>
            <person name="Gillespie J.J."/>
            <person name="Lau A.O."/>
            <person name="Roalson E.H."/>
            <person name="Silva J.C."/>
            <person name="Silva M.G."/>
            <person name="Suarez C.E."/>
            <person name="Ueti M.W."/>
            <person name="Nene V.M."/>
            <person name="Mealey R.H."/>
            <person name="Knowles D.P."/>
            <person name="Brayton K.A."/>
        </authorList>
    </citation>
    <scope>NUCLEOTIDE SEQUENCE [LARGE SCALE GENOMIC DNA]</scope>
    <source>
        <strain evidence="1 2">WA</strain>
    </source>
</reference>
<proteinExistence type="predicted"/>
<dbReference type="EMBL" id="CP001670">
    <property type="protein sequence ID" value="AFZ81142.1"/>
    <property type="molecule type" value="Genomic_DNA"/>
</dbReference>
<dbReference type="eggNOG" id="ENOG502SNSV">
    <property type="taxonomic scope" value="Eukaryota"/>
</dbReference>
<gene>
    <name evidence="1" type="ORF">BEWA_005500</name>
</gene>
<dbReference type="Proteomes" id="UP000031512">
    <property type="component" value="Chromosome 3"/>
</dbReference>
<evidence type="ECO:0000313" key="1">
    <source>
        <dbReference type="EMBL" id="AFZ81142.1"/>
    </source>
</evidence>
<dbReference type="AlphaFoldDB" id="L0AZV6"/>
<name>L0AZV6_THEEQ</name>
<organism evidence="1 2">
    <name type="scientific">Theileria equi strain WA</name>
    <dbReference type="NCBI Taxonomy" id="1537102"/>
    <lineage>
        <taxon>Eukaryota</taxon>
        <taxon>Sar</taxon>
        <taxon>Alveolata</taxon>
        <taxon>Apicomplexa</taxon>
        <taxon>Aconoidasida</taxon>
        <taxon>Piroplasmida</taxon>
        <taxon>Theileriidae</taxon>
        <taxon>Theileria</taxon>
    </lineage>
</organism>
<dbReference type="KEGG" id="beq:BEWA_005500"/>
<accession>L0AZV6</accession>
<protein>
    <submittedName>
        <fullName evidence="1">Uncharacterized protein</fullName>
    </submittedName>
</protein>
<evidence type="ECO:0000313" key="2">
    <source>
        <dbReference type="Proteomes" id="UP000031512"/>
    </source>
</evidence>
<sequence>MLYISHFVKKLEKLSHFVPIIGHSLLNYHTLSCSTPIGNLPGISTSNNGYSRFKTLKISRYPNRNSCFSSTAIDHCYKTPASKSVFSDISRIDSLTPRELRTLLNDAITSKVDDVLLWSKAVSYCISHADNFKFFDILSVLDSLTKAKVYDKTLLAEFSRILTMQVPKMEPRHFVQAIHIFASTGTFPELLFLEIFYGIIRQSDKMYASEYVDIFLCLAKWDIKNQQLLSALLKSVAKNVSMLRYADIVQIMACCKILEVSDETFYFIMDSWQQKELAMMTIQELMDACKRMFSIEVKWAPYEEMLFKEFIKQTTELDSVGISQLADPFDCLDFLRRINSLSREYLLALSKWCADAVHKPPTRSQKRPLTHQLVQLYNLIWEYEVDDKYVDKAVLKFVTSKGGLQLRSPKPIPTVYKPRRRYIYTEDPKDPGKTGELAYIDEEPAEERGEESQDNDIIKELEPYPKWIDNIKIKESTQSCGKAAFRPKPIKARHKNVPVQE</sequence>
<keyword evidence="2" id="KW-1185">Reference proteome</keyword>
<dbReference type="OrthoDB" id="432905at2759"/>
<dbReference type="GeneID" id="15805594"/>
<dbReference type="RefSeq" id="XP_004830808.1">
    <property type="nucleotide sequence ID" value="XM_004830751.1"/>
</dbReference>